<reference evidence="3" key="1">
    <citation type="submission" date="2016-01" db="EMBL/GenBank/DDBJ databases">
        <authorList>
            <person name="Mitreva M."/>
            <person name="Pepin K.H."/>
            <person name="Mihindukulasuriya K.A."/>
            <person name="Fulton R."/>
            <person name="Fronick C."/>
            <person name="O'Laughlin M."/>
            <person name="Miner T."/>
            <person name="Herter B."/>
            <person name="Rosa B.A."/>
            <person name="Cordes M."/>
            <person name="Tomlinson C."/>
            <person name="Wollam A."/>
            <person name="Palsikar V.B."/>
            <person name="Mardis E.R."/>
            <person name="Wilson R.K."/>
        </authorList>
    </citation>
    <scope>NUCLEOTIDE SEQUENCE [LARGE SCALE GENOMIC DNA]</scope>
    <source>
        <strain evidence="3">DNF00729</strain>
    </source>
</reference>
<feature type="region of interest" description="Disordered" evidence="1">
    <location>
        <begin position="120"/>
        <end position="165"/>
    </location>
</feature>
<dbReference type="EMBL" id="LSDG01000022">
    <property type="protein sequence ID" value="KXB67190.1"/>
    <property type="molecule type" value="Genomic_DNA"/>
</dbReference>
<dbReference type="RefSeq" id="WP_068367244.1">
    <property type="nucleotide sequence ID" value="NZ_KQ960172.1"/>
</dbReference>
<dbReference type="STRING" id="755172.HMPREF1863_00662"/>
<dbReference type="Proteomes" id="UP000070442">
    <property type="component" value="Unassembled WGS sequence"/>
</dbReference>
<dbReference type="AlphaFoldDB" id="A0A134AI48"/>
<evidence type="ECO:0000313" key="3">
    <source>
        <dbReference type="Proteomes" id="UP000070442"/>
    </source>
</evidence>
<gene>
    <name evidence="2" type="ORF">HMPREF1863_00662</name>
</gene>
<proteinExistence type="predicted"/>
<accession>A0A134AI48</accession>
<protein>
    <recommendedName>
        <fullName evidence="4">DUF3801 domain-containing protein</fullName>
    </recommendedName>
</protein>
<dbReference type="PATRIC" id="fig|755172.3.peg.635"/>
<evidence type="ECO:0000313" key="2">
    <source>
        <dbReference type="EMBL" id="KXB67190.1"/>
    </source>
</evidence>
<evidence type="ECO:0000256" key="1">
    <source>
        <dbReference type="SAM" id="MobiDB-lite"/>
    </source>
</evidence>
<comment type="caution">
    <text evidence="2">The sequence shown here is derived from an EMBL/GenBank/DDBJ whole genome shotgun (WGS) entry which is preliminary data.</text>
</comment>
<evidence type="ECO:0008006" key="4">
    <source>
        <dbReference type="Google" id="ProtNLM"/>
    </source>
</evidence>
<dbReference type="OrthoDB" id="1701020at2"/>
<keyword evidence="3" id="KW-1185">Reference proteome</keyword>
<organism evidence="2 3">
    <name type="scientific">Aedoeadaptatus coxii</name>
    <dbReference type="NCBI Taxonomy" id="755172"/>
    <lineage>
        <taxon>Bacteria</taxon>
        <taxon>Bacillati</taxon>
        <taxon>Bacillota</taxon>
        <taxon>Tissierellia</taxon>
        <taxon>Tissierellales</taxon>
        <taxon>Peptoniphilaceae</taxon>
        <taxon>Aedoeadaptatus</taxon>
    </lineage>
</organism>
<sequence length="165" mass="19465">MGMGIQEGIADSVHDRRKVMFFLDLSKKLFTNIDSSLVQKASYDDMKLWEERQQMNGQLDQEQVISTDLQEELVKACDKEGIQFAVAPIDDEKFRLYFHAKDTKQVDQVLKRTYQGLEAKREREGDRKPYEERYNAAKEIRDNLREKAVNKEDKLKQKDRGMDRN</sequence>
<name>A0A134AI48_9FIRM</name>